<feature type="domain" description="Myb-like" evidence="6">
    <location>
        <begin position="225"/>
        <end position="275"/>
    </location>
</feature>
<feature type="compositionally biased region" description="Polar residues" evidence="5">
    <location>
        <begin position="1"/>
        <end position="11"/>
    </location>
</feature>
<dbReference type="PANTHER" id="PTHR12802">
    <property type="entry name" value="SWI/SNF COMPLEX-RELATED"/>
    <property type="match status" value="1"/>
</dbReference>
<evidence type="ECO:0000256" key="3">
    <source>
        <dbReference type="ARBA" id="ARBA00023163"/>
    </source>
</evidence>
<dbReference type="Pfam" id="PF00249">
    <property type="entry name" value="Myb_DNA-binding"/>
    <property type="match status" value="1"/>
</dbReference>
<proteinExistence type="predicted"/>
<feature type="region of interest" description="Disordered" evidence="5">
    <location>
        <begin position="336"/>
        <end position="390"/>
    </location>
</feature>
<comment type="caution">
    <text evidence="9">The sequence shown here is derived from an EMBL/GenBank/DDBJ whole genome shotgun (WGS) entry which is preliminary data.</text>
</comment>
<evidence type="ECO:0000259" key="7">
    <source>
        <dbReference type="PROSITE" id="PS51293"/>
    </source>
</evidence>
<keyword evidence="1" id="KW-0805">Transcription regulation</keyword>
<evidence type="ECO:0000256" key="2">
    <source>
        <dbReference type="ARBA" id="ARBA00023125"/>
    </source>
</evidence>
<reference evidence="9 10" key="1">
    <citation type="submission" date="2019-06" db="EMBL/GenBank/DDBJ databases">
        <title>Genomics analysis of Aphanomyces spp. identifies a new class of oomycete effector associated with host adaptation.</title>
        <authorList>
            <person name="Gaulin E."/>
        </authorList>
    </citation>
    <scope>NUCLEOTIDE SEQUENCE [LARGE SCALE GENOMIC DNA]</scope>
    <source>
        <strain evidence="9 10">E</strain>
    </source>
</reference>
<gene>
    <name evidence="9" type="ORF">AaE_006712</name>
</gene>
<keyword evidence="3" id="KW-0804">Transcription</keyword>
<dbReference type="VEuPathDB" id="FungiDB:H257_06476"/>
<feature type="domain" description="SANT" evidence="7">
    <location>
        <begin position="228"/>
        <end position="272"/>
    </location>
</feature>
<feature type="compositionally biased region" description="Low complexity" evidence="5">
    <location>
        <begin position="353"/>
        <end position="373"/>
    </location>
</feature>
<name>A0A6A5AGR9_APHAT</name>
<evidence type="ECO:0000256" key="5">
    <source>
        <dbReference type="SAM" id="MobiDB-lite"/>
    </source>
</evidence>
<dbReference type="InterPro" id="IPR017884">
    <property type="entry name" value="SANT_dom"/>
</dbReference>
<dbReference type="InterPro" id="IPR017930">
    <property type="entry name" value="Myb_dom"/>
</dbReference>
<feature type="compositionally biased region" description="Acidic residues" evidence="5">
    <location>
        <begin position="374"/>
        <end position="383"/>
    </location>
</feature>
<dbReference type="InterPro" id="IPR001005">
    <property type="entry name" value="SANT/Myb"/>
</dbReference>
<dbReference type="SUPFAM" id="SSF46689">
    <property type="entry name" value="Homeodomain-like"/>
    <property type="match status" value="1"/>
</dbReference>
<dbReference type="PANTHER" id="PTHR12802:SF155">
    <property type="entry name" value="DEUBIQUITINASE MYSM1"/>
    <property type="match status" value="1"/>
</dbReference>
<feature type="region of interest" description="Disordered" evidence="5">
    <location>
        <begin position="172"/>
        <end position="232"/>
    </location>
</feature>
<dbReference type="Proteomes" id="UP000469452">
    <property type="component" value="Unassembled WGS sequence"/>
</dbReference>
<protein>
    <submittedName>
        <fullName evidence="9">Uncharacterized protein</fullName>
    </submittedName>
</protein>
<evidence type="ECO:0000313" key="9">
    <source>
        <dbReference type="EMBL" id="KAF0750428.1"/>
    </source>
</evidence>
<evidence type="ECO:0000259" key="6">
    <source>
        <dbReference type="PROSITE" id="PS50090"/>
    </source>
</evidence>
<keyword evidence="2" id="KW-0238">DNA-binding</keyword>
<dbReference type="PROSITE" id="PS51294">
    <property type="entry name" value="HTH_MYB"/>
    <property type="match status" value="1"/>
</dbReference>
<feature type="region of interest" description="Disordered" evidence="5">
    <location>
        <begin position="125"/>
        <end position="153"/>
    </location>
</feature>
<accession>A0A6A5AGR9</accession>
<dbReference type="NCBIfam" id="TIGR01557">
    <property type="entry name" value="myb_SHAQKYF"/>
    <property type="match status" value="1"/>
</dbReference>
<sequence length="449" mass="49686">MKDETSNTQRMLPSPHDAMRTAPCRTLPSMDQLIARSPNQGTSPHHATSTSSTPLYAHSPTANAGPAEYPKPHTYTYSKHPHPSGVPTFPDDQHRRDPFLRASPYPNDQYHYEHHIPRQAYGSMQPPPQHNPYSHPRHHQYATSTTSSYPGHFAHYEDQHASSSMLEGAARRDFQPPRGRHGDDRYGAPQHLHGPAHGRMHPGMYPDDPSKDPSSAALHGGADLKDAKKRERWTQDEHARFMEGLNMYGRKWKKIQTHVKTKTAVQVRTHAYGYFAKLLRNMPEDDVIWGAAEELTSLPSAVLKGPGSGKRRVEPMTGRDGMDVLRKFVFSKRKQVNDDGKGKASSDDDDDTTACTAATPTVASSDNASASSVGDDDDDEDMEHSDRTMRTTAATILSVARGGRSNISSPSSAKEASNLMREVVLSSPTINPMKSYQMASMEQADMTPT</sequence>
<dbReference type="EMBL" id="VJMI01012323">
    <property type="protein sequence ID" value="KAF0750428.1"/>
    <property type="molecule type" value="Genomic_DNA"/>
</dbReference>
<evidence type="ECO:0000259" key="8">
    <source>
        <dbReference type="PROSITE" id="PS51294"/>
    </source>
</evidence>
<keyword evidence="4" id="KW-0539">Nucleus</keyword>
<evidence type="ECO:0000256" key="4">
    <source>
        <dbReference type="ARBA" id="ARBA00023242"/>
    </source>
</evidence>
<feature type="region of interest" description="Disordered" evidence="5">
    <location>
        <begin position="1"/>
        <end position="109"/>
    </location>
</feature>
<feature type="compositionally biased region" description="Low complexity" evidence="5">
    <location>
        <begin position="42"/>
        <end position="54"/>
    </location>
</feature>
<feature type="compositionally biased region" description="Basic and acidic residues" evidence="5">
    <location>
        <begin position="336"/>
        <end position="346"/>
    </location>
</feature>
<dbReference type="GO" id="GO:0003677">
    <property type="term" value="F:DNA binding"/>
    <property type="evidence" value="ECO:0007669"/>
    <property type="project" value="UniProtKB-KW"/>
</dbReference>
<feature type="compositionally biased region" description="Basic and acidic residues" evidence="5">
    <location>
        <begin position="222"/>
        <end position="232"/>
    </location>
</feature>
<evidence type="ECO:0000256" key="1">
    <source>
        <dbReference type="ARBA" id="ARBA00023015"/>
    </source>
</evidence>
<dbReference type="InterPro" id="IPR009057">
    <property type="entry name" value="Homeodomain-like_sf"/>
</dbReference>
<dbReference type="CDD" id="cd00167">
    <property type="entry name" value="SANT"/>
    <property type="match status" value="1"/>
</dbReference>
<dbReference type="AlphaFoldDB" id="A0A6A5AGR9"/>
<dbReference type="Gene3D" id="1.10.10.60">
    <property type="entry name" value="Homeodomain-like"/>
    <property type="match status" value="1"/>
</dbReference>
<feature type="compositionally biased region" description="Basic and acidic residues" evidence="5">
    <location>
        <begin position="172"/>
        <end position="186"/>
    </location>
</feature>
<evidence type="ECO:0000313" key="10">
    <source>
        <dbReference type="Proteomes" id="UP000469452"/>
    </source>
</evidence>
<dbReference type="PROSITE" id="PS50090">
    <property type="entry name" value="MYB_LIKE"/>
    <property type="match status" value="1"/>
</dbReference>
<dbReference type="InterPro" id="IPR006447">
    <property type="entry name" value="Myb_dom_plants"/>
</dbReference>
<dbReference type="PROSITE" id="PS51293">
    <property type="entry name" value="SANT"/>
    <property type="match status" value="1"/>
</dbReference>
<organism evidence="9 10">
    <name type="scientific">Aphanomyces astaci</name>
    <name type="common">Crayfish plague agent</name>
    <dbReference type="NCBI Taxonomy" id="112090"/>
    <lineage>
        <taxon>Eukaryota</taxon>
        <taxon>Sar</taxon>
        <taxon>Stramenopiles</taxon>
        <taxon>Oomycota</taxon>
        <taxon>Saprolegniomycetes</taxon>
        <taxon>Saprolegniales</taxon>
        <taxon>Verrucalvaceae</taxon>
        <taxon>Aphanomyces</taxon>
    </lineage>
</organism>
<feature type="domain" description="HTH myb-type" evidence="8">
    <location>
        <begin position="225"/>
        <end position="279"/>
    </location>
</feature>
<dbReference type="SMART" id="SM00717">
    <property type="entry name" value="SANT"/>
    <property type="match status" value="1"/>
</dbReference>